<sequence length="133" mass="15086">MLSKMTSLPTMIILLLIVSGCATKMSDFADENGQTMKDIYDGTFNEQISNKDSTKHQNNQRIIREGVVDLRGYTRDSNNETNILFKRISNPILVGYVYPHLTKDGIPIPAYSIPFRMSPKDYFAMPGEEQGFE</sequence>
<keyword evidence="1" id="KW-0449">Lipoprotein</keyword>
<accession>A0ABV2BYF5</accession>
<dbReference type="Proteomes" id="UP001548189">
    <property type="component" value="Unassembled WGS sequence"/>
</dbReference>
<evidence type="ECO:0000313" key="1">
    <source>
        <dbReference type="EMBL" id="MET1256951.1"/>
    </source>
</evidence>
<protein>
    <submittedName>
        <fullName evidence="1">TIGR03751 family conjugal transfer lipoprotein</fullName>
    </submittedName>
</protein>
<evidence type="ECO:0000313" key="2">
    <source>
        <dbReference type="Proteomes" id="UP001548189"/>
    </source>
</evidence>
<dbReference type="PROSITE" id="PS51257">
    <property type="entry name" value="PROKAR_LIPOPROTEIN"/>
    <property type="match status" value="1"/>
</dbReference>
<dbReference type="EMBL" id="JBEVCJ010000031">
    <property type="protein sequence ID" value="MET1256951.1"/>
    <property type="molecule type" value="Genomic_DNA"/>
</dbReference>
<keyword evidence="2" id="KW-1185">Reference proteome</keyword>
<reference evidence="1 2" key="1">
    <citation type="submission" date="2024-06" db="EMBL/GenBank/DDBJ databases">
        <authorList>
            <person name="Li F."/>
        </authorList>
    </citation>
    <scope>NUCLEOTIDE SEQUENCE [LARGE SCALE GENOMIC DNA]</scope>
    <source>
        <strain evidence="1 2">GXAS 311</strain>
    </source>
</reference>
<dbReference type="NCBIfam" id="TIGR03751">
    <property type="entry name" value="conj_TIGR03751"/>
    <property type="match status" value="1"/>
</dbReference>
<name>A0ABV2BYF5_9GAMM</name>
<organism evidence="1 2">
    <name type="scientific">Aliikangiella maris</name>
    <dbReference type="NCBI Taxonomy" id="3162458"/>
    <lineage>
        <taxon>Bacteria</taxon>
        <taxon>Pseudomonadati</taxon>
        <taxon>Pseudomonadota</taxon>
        <taxon>Gammaproteobacteria</taxon>
        <taxon>Oceanospirillales</taxon>
        <taxon>Pleioneaceae</taxon>
        <taxon>Aliikangiella</taxon>
    </lineage>
</organism>
<dbReference type="InterPro" id="IPR022262">
    <property type="entry name" value="Lipoprot_put"/>
</dbReference>
<gene>
    <name evidence="1" type="ORF">ABVT43_17545</name>
</gene>
<proteinExistence type="predicted"/>
<comment type="caution">
    <text evidence="1">The sequence shown here is derived from an EMBL/GenBank/DDBJ whole genome shotgun (WGS) entry which is preliminary data.</text>
</comment>